<evidence type="ECO:0000256" key="7">
    <source>
        <dbReference type="ARBA" id="ARBA00022723"/>
    </source>
</evidence>
<comment type="cofactor">
    <cofactor evidence="3">
        <name>chloride</name>
        <dbReference type="ChEBI" id="CHEBI:17996"/>
    </cofactor>
</comment>
<dbReference type="GO" id="GO:0046872">
    <property type="term" value="F:metal ion binding"/>
    <property type="evidence" value="ECO:0007669"/>
    <property type="project" value="UniProtKB-KW"/>
</dbReference>
<keyword evidence="11" id="KW-0868">Chloride</keyword>
<dbReference type="InterPro" id="IPR017853">
    <property type="entry name" value="GH"/>
</dbReference>
<evidence type="ECO:0000256" key="13">
    <source>
        <dbReference type="ARBA" id="ARBA00023295"/>
    </source>
</evidence>
<dbReference type="Pfam" id="PF02806">
    <property type="entry name" value="Alpha-amylase_C"/>
    <property type="match status" value="1"/>
</dbReference>
<keyword evidence="12 15" id="KW-0119">Carbohydrate metabolism</keyword>
<keyword evidence="10" id="KW-1015">Disulfide bond</keyword>
<evidence type="ECO:0000256" key="15">
    <source>
        <dbReference type="RuleBase" id="RU361134"/>
    </source>
</evidence>
<dbReference type="EMBL" id="JAVRBK010000004">
    <property type="protein sequence ID" value="KAK5645222.1"/>
    <property type="molecule type" value="Genomic_DNA"/>
</dbReference>
<dbReference type="SUPFAM" id="SSF51445">
    <property type="entry name" value="(Trans)glycosidases"/>
    <property type="match status" value="1"/>
</dbReference>
<evidence type="ECO:0000256" key="5">
    <source>
        <dbReference type="ARBA" id="ARBA00011245"/>
    </source>
</evidence>
<feature type="domain" description="Glycosyl hydrolase family 13 catalytic" evidence="18">
    <location>
        <begin position="30"/>
        <end position="400"/>
    </location>
</feature>
<evidence type="ECO:0000313" key="20">
    <source>
        <dbReference type="Proteomes" id="UP001329430"/>
    </source>
</evidence>
<protein>
    <recommendedName>
        <fullName evidence="6 15">Alpha-amylase</fullName>
        <ecNumber evidence="6 15">3.2.1.1</ecNumber>
    </recommendedName>
</protein>
<dbReference type="EC" id="3.2.1.1" evidence="6 15"/>
<evidence type="ECO:0000313" key="19">
    <source>
        <dbReference type="EMBL" id="KAK5645222.1"/>
    </source>
</evidence>
<comment type="subunit">
    <text evidence="5">Monomer.</text>
</comment>
<dbReference type="InterPro" id="IPR006048">
    <property type="entry name" value="A-amylase/branching_C"/>
</dbReference>
<evidence type="ECO:0000256" key="6">
    <source>
        <dbReference type="ARBA" id="ARBA00012595"/>
    </source>
</evidence>
<evidence type="ECO:0000256" key="1">
    <source>
        <dbReference type="ARBA" id="ARBA00000548"/>
    </source>
</evidence>
<keyword evidence="8 15" id="KW-0378">Hydrolase</keyword>
<keyword evidence="7" id="KW-0479">Metal-binding</keyword>
<keyword evidence="16" id="KW-0732">Signal</keyword>
<comment type="similarity">
    <text evidence="4 14">Belongs to the glycosyl hydrolase 13 family.</text>
</comment>
<dbReference type="AlphaFoldDB" id="A0AAN7VCK9"/>
<sequence length="503" mass="56809">MRTSLVICILFTLSGFALSQKDPHWANGRNTIIHLFEWKWKDIADECERFLQYKGYAGVQVSPVNENIVVPNRPWWERYQPISYQLNTRSGNEEDFLDMTKRCNAVGIRIYVDVIINHMSRESESPPAVGTGGSFADPGNKNFTAVPYTNGDFHPTCAINDYNNEENVRNCELEKLKDLNHESNYVREKINEFLNHLISLGVAGFRVDAAKHMWPKDLKLIYGNIGDLNTSFGFPPNSKPFIYQEVIDLYGEAISRDSYTPLGAVTEFRHSAEIGRVFRGLDKLSYLRNWGTGWGFLSSENSLIFIDNHDNQRGHGAGGANILTYKNAKQYKMATAFMLAYPYGITRIMSSFYFDFSDQGPPQDKDENIVSPSITPHGTCENGWVCEHRWRQIFNMIEFKNVVHGTGLNDWWSNGDQQIAFCRGGKGFIAFTNWGDFRQTLQTCLPAGIYCDVISGHLSTDSRSCTGKTVYVGSDGIALIEIKALGEDGVLAIHEKSKVNLAF</sequence>
<comment type="cofactor">
    <cofactor evidence="2">
        <name>Ca(2+)</name>
        <dbReference type="ChEBI" id="CHEBI:29108"/>
    </cofactor>
</comment>
<dbReference type="Proteomes" id="UP001329430">
    <property type="component" value="Chromosome 4"/>
</dbReference>
<dbReference type="Gene3D" id="3.20.20.80">
    <property type="entry name" value="Glycosidases"/>
    <property type="match status" value="1"/>
</dbReference>
<dbReference type="PANTHER" id="PTHR43447">
    <property type="entry name" value="ALPHA-AMYLASE"/>
    <property type="match status" value="1"/>
</dbReference>
<comment type="catalytic activity">
    <reaction evidence="1 15">
        <text>Endohydrolysis of (1-&gt;4)-alpha-D-glucosidic linkages in polysaccharides containing three or more (1-&gt;4)-alpha-linked D-glucose units.</text>
        <dbReference type="EC" id="3.2.1.1"/>
    </reaction>
</comment>
<evidence type="ECO:0000256" key="8">
    <source>
        <dbReference type="ARBA" id="ARBA00022801"/>
    </source>
</evidence>
<dbReference type="Gene3D" id="2.60.40.1180">
    <property type="entry name" value="Golgi alpha-mannosidase II"/>
    <property type="match status" value="1"/>
</dbReference>
<dbReference type="InterPro" id="IPR006046">
    <property type="entry name" value="Alpha_amylase"/>
</dbReference>
<evidence type="ECO:0000256" key="3">
    <source>
        <dbReference type="ARBA" id="ARBA00001923"/>
    </source>
</evidence>
<dbReference type="InterPro" id="IPR013780">
    <property type="entry name" value="Glyco_hydro_b"/>
</dbReference>
<feature type="signal peptide" evidence="16">
    <location>
        <begin position="1"/>
        <end position="19"/>
    </location>
</feature>
<evidence type="ECO:0000256" key="10">
    <source>
        <dbReference type="ARBA" id="ARBA00023157"/>
    </source>
</evidence>
<comment type="caution">
    <text evidence="19">The sequence shown here is derived from an EMBL/GenBank/DDBJ whole genome shotgun (WGS) entry which is preliminary data.</text>
</comment>
<keyword evidence="9" id="KW-0106">Calcium</keyword>
<dbReference type="SMART" id="SM00632">
    <property type="entry name" value="Aamy_C"/>
    <property type="match status" value="1"/>
</dbReference>
<evidence type="ECO:0000256" key="16">
    <source>
        <dbReference type="SAM" id="SignalP"/>
    </source>
</evidence>
<dbReference type="PRINTS" id="PR00110">
    <property type="entry name" value="ALPHAAMYLASE"/>
</dbReference>
<keyword evidence="20" id="KW-1185">Reference proteome</keyword>
<dbReference type="GO" id="GO:0005975">
    <property type="term" value="P:carbohydrate metabolic process"/>
    <property type="evidence" value="ECO:0007669"/>
    <property type="project" value="InterPro"/>
</dbReference>
<evidence type="ECO:0000256" key="9">
    <source>
        <dbReference type="ARBA" id="ARBA00022837"/>
    </source>
</evidence>
<evidence type="ECO:0000256" key="2">
    <source>
        <dbReference type="ARBA" id="ARBA00001913"/>
    </source>
</evidence>
<keyword evidence="13 15" id="KW-0326">Glycosidase</keyword>
<dbReference type="SMART" id="SM00642">
    <property type="entry name" value="Aamy"/>
    <property type="match status" value="1"/>
</dbReference>
<gene>
    <name evidence="19" type="ORF">RI129_006522</name>
</gene>
<evidence type="ECO:0000256" key="4">
    <source>
        <dbReference type="ARBA" id="ARBA00008061"/>
    </source>
</evidence>
<name>A0AAN7VCK9_9COLE</name>
<organism evidence="19 20">
    <name type="scientific">Pyrocoelia pectoralis</name>
    <dbReference type="NCBI Taxonomy" id="417401"/>
    <lineage>
        <taxon>Eukaryota</taxon>
        <taxon>Metazoa</taxon>
        <taxon>Ecdysozoa</taxon>
        <taxon>Arthropoda</taxon>
        <taxon>Hexapoda</taxon>
        <taxon>Insecta</taxon>
        <taxon>Pterygota</taxon>
        <taxon>Neoptera</taxon>
        <taxon>Endopterygota</taxon>
        <taxon>Coleoptera</taxon>
        <taxon>Polyphaga</taxon>
        <taxon>Elateriformia</taxon>
        <taxon>Elateroidea</taxon>
        <taxon>Lampyridae</taxon>
        <taxon>Lampyrinae</taxon>
        <taxon>Pyrocoelia</taxon>
    </lineage>
</organism>
<evidence type="ECO:0000256" key="14">
    <source>
        <dbReference type="RuleBase" id="RU003615"/>
    </source>
</evidence>
<proteinExistence type="inferred from homology"/>
<evidence type="ECO:0000256" key="12">
    <source>
        <dbReference type="ARBA" id="ARBA00023277"/>
    </source>
</evidence>
<dbReference type="InterPro" id="IPR031319">
    <property type="entry name" value="A-amylase_C"/>
</dbReference>
<evidence type="ECO:0000256" key="11">
    <source>
        <dbReference type="ARBA" id="ARBA00023214"/>
    </source>
</evidence>
<feature type="domain" description="Alpha-amylase C-terminal" evidence="17">
    <location>
        <begin position="409"/>
        <end position="498"/>
    </location>
</feature>
<reference evidence="19 20" key="1">
    <citation type="journal article" date="2024" name="Insects">
        <title>An Improved Chromosome-Level Genome Assembly of the Firefly Pyrocoelia pectoralis.</title>
        <authorList>
            <person name="Fu X."/>
            <person name="Meyer-Rochow V.B."/>
            <person name="Ballantyne L."/>
            <person name="Zhu X."/>
        </authorList>
    </citation>
    <scope>NUCLEOTIDE SEQUENCE [LARGE SCALE GENOMIC DNA]</scope>
    <source>
        <strain evidence="19">XCY_ONT2</strain>
    </source>
</reference>
<dbReference type="Pfam" id="PF00128">
    <property type="entry name" value="Alpha-amylase"/>
    <property type="match status" value="1"/>
</dbReference>
<evidence type="ECO:0000259" key="18">
    <source>
        <dbReference type="SMART" id="SM00642"/>
    </source>
</evidence>
<accession>A0AAN7VCK9</accession>
<feature type="chain" id="PRO_5042816992" description="Alpha-amylase" evidence="16">
    <location>
        <begin position="20"/>
        <end position="503"/>
    </location>
</feature>
<evidence type="ECO:0000259" key="17">
    <source>
        <dbReference type="SMART" id="SM00632"/>
    </source>
</evidence>
<dbReference type="GO" id="GO:0004556">
    <property type="term" value="F:alpha-amylase activity"/>
    <property type="evidence" value="ECO:0007669"/>
    <property type="project" value="UniProtKB-UniRule"/>
</dbReference>
<dbReference type="SUPFAM" id="SSF51011">
    <property type="entry name" value="Glycosyl hydrolase domain"/>
    <property type="match status" value="1"/>
</dbReference>
<dbReference type="CDD" id="cd11317">
    <property type="entry name" value="AmyAc_bac_euk_AmyA"/>
    <property type="match status" value="1"/>
</dbReference>
<dbReference type="InterPro" id="IPR006047">
    <property type="entry name" value="GH13_cat_dom"/>
</dbReference>